<keyword evidence="4 6" id="KW-0802">TPR repeat</keyword>
<sequence length="432" mass="50475">MWQLAVELTNSKPEEALLLTQRSLLLAQKIKYVAGESRALAVLANTFLNLGNYPKALEYNLQRLKIEEKRNIPTNLASVLMNTGIVYVMEEDYENALLYYRKSDSVIQQYQVADYDYNINVNKGDVFDKLNHLDSAYHYYYRSLQIAREQQNDDFTGASMTGLAHYYRKSNLFDSAAQYYHNAIHHLQKANDDLITCEAALGLAKLFQQYAKSDSALFYASYSNNIARKSGFASEQLKSSDFLKTFYREQRNIDSAFHYYNTVLVLNDSINNKNRLRDIQFITINEQMRQLQLEEEKLAAKEERRQQLQMLFIAIFIPGFFLITLLLSRIRIPIRLIKIMGILSLLIFFEFLTLLLHPTVKEFTHHTPVFEIMIFVGIAAVLIPTHHRIEHWLIEKLLRNRERLAGEEQKIRIKQSKIKLQLNPDDKNEKPE</sequence>
<evidence type="ECO:0000256" key="5">
    <source>
        <dbReference type="ARBA" id="ARBA00038253"/>
    </source>
</evidence>
<dbReference type="PANTHER" id="PTHR46630">
    <property type="entry name" value="TETRATRICOPEPTIDE REPEAT PROTEIN 29"/>
    <property type="match status" value="1"/>
</dbReference>
<keyword evidence="8" id="KW-0472">Membrane</keyword>
<dbReference type="Pfam" id="PF17874">
    <property type="entry name" value="TPR_MalT"/>
    <property type="match status" value="1"/>
</dbReference>
<dbReference type="Gene3D" id="1.25.40.10">
    <property type="entry name" value="Tetratricopeptide repeat domain"/>
    <property type="match status" value="2"/>
</dbReference>
<dbReference type="PROSITE" id="PS50005">
    <property type="entry name" value="TPR"/>
    <property type="match status" value="1"/>
</dbReference>
<proteinExistence type="inferred from homology"/>
<keyword evidence="8" id="KW-0812">Transmembrane</keyword>
<dbReference type="InterPro" id="IPR011990">
    <property type="entry name" value="TPR-like_helical_dom_sf"/>
</dbReference>
<dbReference type="EMBL" id="VLLE01000002">
    <property type="protein sequence ID" value="TWI84999.1"/>
    <property type="molecule type" value="Genomic_DNA"/>
</dbReference>
<dbReference type="InterPro" id="IPR019734">
    <property type="entry name" value="TPR_rpt"/>
</dbReference>
<name>A0A562SUJ3_9BACT</name>
<evidence type="ECO:0000256" key="7">
    <source>
        <dbReference type="SAM" id="Coils"/>
    </source>
</evidence>
<keyword evidence="7" id="KW-0175">Coiled coil</keyword>
<feature type="transmembrane region" description="Helical" evidence="8">
    <location>
        <begin position="363"/>
        <end position="383"/>
    </location>
</feature>
<dbReference type="AlphaFoldDB" id="A0A562SUJ3"/>
<feature type="transmembrane region" description="Helical" evidence="8">
    <location>
        <begin position="339"/>
        <end position="357"/>
    </location>
</feature>
<keyword evidence="3" id="KW-0677">Repeat</keyword>
<comment type="caution">
    <text evidence="10">The sequence shown here is derived from an EMBL/GenBank/DDBJ whole genome shotgun (WGS) entry which is preliminary data.</text>
</comment>
<accession>A0A562SUJ3</accession>
<dbReference type="SUPFAM" id="SSF48452">
    <property type="entry name" value="TPR-like"/>
    <property type="match status" value="2"/>
</dbReference>
<dbReference type="InterPro" id="IPR051476">
    <property type="entry name" value="Bac_ResReg_Asp_Phosphatase"/>
</dbReference>
<feature type="coiled-coil region" evidence="7">
    <location>
        <begin position="284"/>
        <end position="311"/>
    </location>
</feature>
<evidence type="ECO:0000313" key="11">
    <source>
        <dbReference type="Proteomes" id="UP000316167"/>
    </source>
</evidence>
<dbReference type="SMART" id="SM00028">
    <property type="entry name" value="TPR"/>
    <property type="match status" value="4"/>
</dbReference>
<feature type="domain" description="MalT-like TPR region" evidence="9">
    <location>
        <begin position="40"/>
        <end position="259"/>
    </location>
</feature>
<dbReference type="Proteomes" id="UP000316167">
    <property type="component" value="Unassembled WGS sequence"/>
</dbReference>
<evidence type="ECO:0000256" key="2">
    <source>
        <dbReference type="ARBA" id="ARBA00022490"/>
    </source>
</evidence>
<comment type="subcellular location">
    <subcellularLocation>
        <location evidence="1">Cytoplasm</location>
    </subcellularLocation>
</comment>
<evidence type="ECO:0000256" key="8">
    <source>
        <dbReference type="SAM" id="Phobius"/>
    </source>
</evidence>
<gene>
    <name evidence="10" type="ORF">IQ13_0153</name>
</gene>
<evidence type="ECO:0000256" key="6">
    <source>
        <dbReference type="PROSITE-ProRule" id="PRU00339"/>
    </source>
</evidence>
<evidence type="ECO:0000259" key="9">
    <source>
        <dbReference type="Pfam" id="PF17874"/>
    </source>
</evidence>
<keyword evidence="2" id="KW-0963">Cytoplasm</keyword>
<dbReference type="GO" id="GO:0005737">
    <property type="term" value="C:cytoplasm"/>
    <property type="evidence" value="ECO:0007669"/>
    <property type="project" value="UniProtKB-SubCell"/>
</dbReference>
<protein>
    <submittedName>
        <fullName evidence="10">Tetratricopeptide repeat protein</fullName>
    </submittedName>
</protein>
<feature type="repeat" description="TPR" evidence="6">
    <location>
        <begin position="77"/>
        <end position="110"/>
    </location>
</feature>
<comment type="similarity">
    <text evidence="5">Belongs to the Rap family.</text>
</comment>
<dbReference type="PANTHER" id="PTHR46630:SF1">
    <property type="entry name" value="TETRATRICOPEPTIDE REPEAT PROTEIN 29"/>
    <property type="match status" value="1"/>
</dbReference>
<dbReference type="InterPro" id="IPR041617">
    <property type="entry name" value="TPR_MalT"/>
</dbReference>
<organism evidence="10 11">
    <name type="scientific">Lacibacter cauensis</name>
    <dbReference type="NCBI Taxonomy" id="510947"/>
    <lineage>
        <taxon>Bacteria</taxon>
        <taxon>Pseudomonadati</taxon>
        <taxon>Bacteroidota</taxon>
        <taxon>Chitinophagia</taxon>
        <taxon>Chitinophagales</taxon>
        <taxon>Chitinophagaceae</taxon>
        <taxon>Lacibacter</taxon>
    </lineage>
</organism>
<evidence type="ECO:0000256" key="4">
    <source>
        <dbReference type="ARBA" id="ARBA00022803"/>
    </source>
</evidence>
<keyword evidence="8" id="KW-1133">Transmembrane helix</keyword>
<reference evidence="10 11" key="1">
    <citation type="journal article" date="2015" name="Stand. Genomic Sci.">
        <title>Genomic Encyclopedia of Bacterial and Archaeal Type Strains, Phase III: the genomes of soil and plant-associated and newly described type strains.</title>
        <authorList>
            <person name="Whitman W.B."/>
            <person name="Woyke T."/>
            <person name="Klenk H.P."/>
            <person name="Zhou Y."/>
            <person name="Lilburn T.G."/>
            <person name="Beck B.J."/>
            <person name="De Vos P."/>
            <person name="Vandamme P."/>
            <person name="Eisen J.A."/>
            <person name="Garrity G."/>
            <person name="Hugenholtz P."/>
            <person name="Kyrpides N.C."/>
        </authorList>
    </citation>
    <scope>NUCLEOTIDE SEQUENCE [LARGE SCALE GENOMIC DNA]</scope>
    <source>
        <strain evidence="10 11">CGMCC 1.7271</strain>
    </source>
</reference>
<evidence type="ECO:0000256" key="1">
    <source>
        <dbReference type="ARBA" id="ARBA00004496"/>
    </source>
</evidence>
<feature type="transmembrane region" description="Helical" evidence="8">
    <location>
        <begin position="308"/>
        <end position="327"/>
    </location>
</feature>
<evidence type="ECO:0000256" key="3">
    <source>
        <dbReference type="ARBA" id="ARBA00022737"/>
    </source>
</evidence>
<evidence type="ECO:0000313" key="10">
    <source>
        <dbReference type="EMBL" id="TWI84999.1"/>
    </source>
</evidence>
<keyword evidence="11" id="KW-1185">Reference proteome</keyword>